<dbReference type="Proteomes" id="UP000266152">
    <property type="component" value="Unassembled WGS sequence"/>
</dbReference>
<evidence type="ECO:0000256" key="2">
    <source>
        <dbReference type="ARBA" id="ARBA00022827"/>
    </source>
</evidence>
<evidence type="ECO:0000256" key="4">
    <source>
        <dbReference type="ARBA" id="ARBA00023033"/>
    </source>
</evidence>
<reference evidence="6 7" key="1">
    <citation type="journal article" date="2018" name="PLoS Pathog.">
        <title>Evolution of structural diversity of trichothecenes, a family of toxins produced by plant pathogenic and entomopathogenic fungi.</title>
        <authorList>
            <person name="Proctor R.H."/>
            <person name="McCormick S.P."/>
            <person name="Kim H.S."/>
            <person name="Cardoza R.E."/>
            <person name="Stanley A.M."/>
            <person name="Lindo L."/>
            <person name="Kelly A."/>
            <person name="Brown D.W."/>
            <person name="Lee T."/>
            <person name="Vaughan M.M."/>
            <person name="Alexander N.J."/>
            <person name="Busman M."/>
            <person name="Gutierrez S."/>
        </authorList>
    </citation>
    <scope>NUCLEOTIDE SEQUENCE [LARGE SCALE GENOMIC DNA]</scope>
    <source>
        <strain evidence="6 7">NRRL 3299</strain>
    </source>
</reference>
<keyword evidence="2" id="KW-0274">FAD</keyword>
<evidence type="ECO:0000313" key="6">
    <source>
        <dbReference type="EMBL" id="RGP63528.1"/>
    </source>
</evidence>
<dbReference type="GO" id="GO:0004497">
    <property type="term" value="F:monooxygenase activity"/>
    <property type="evidence" value="ECO:0007669"/>
    <property type="project" value="UniProtKB-KW"/>
</dbReference>
<keyword evidence="1" id="KW-0285">Flavoprotein</keyword>
<dbReference type="PANTHER" id="PTHR46972:SF1">
    <property type="entry name" value="FAD DEPENDENT OXIDOREDUCTASE DOMAIN-CONTAINING PROTEIN"/>
    <property type="match status" value="1"/>
</dbReference>
<evidence type="ECO:0000313" key="7">
    <source>
        <dbReference type="Proteomes" id="UP000266152"/>
    </source>
</evidence>
<evidence type="ECO:0000256" key="1">
    <source>
        <dbReference type="ARBA" id="ARBA00022630"/>
    </source>
</evidence>
<dbReference type="STRING" id="5514.A0A395RTQ0"/>
<comment type="caution">
    <text evidence="6">The sequence shown here is derived from an EMBL/GenBank/DDBJ whole genome shotgun (WGS) entry which is preliminary data.</text>
</comment>
<dbReference type="EMBL" id="PXOF01000129">
    <property type="protein sequence ID" value="RGP63528.1"/>
    <property type="molecule type" value="Genomic_DNA"/>
</dbReference>
<organism evidence="6 7">
    <name type="scientific">Fusarium sporotrichioides</name>
    <dbReference type="NCBI Taxonomy" id="5514"/>
    <lineage>
        <taxon>Eukaryota</taxon>
        <taxon>Fungi</taxon>
        <taxon>Dikarya</taxon>
        <taxon>Ascomycota</taxon>
        <taxon>Pezizomycotina</taxon>
        <taxon>Sordariomycetes</taxon>
        <taxon>Hypocreomycetidae</taxon>
        <taxon>Hypocreales</taxon>
        <taxon>Nectriaceae</taxon>
        <taxon>Fusarium</taxon>
    </lineage>
</organism>
<feature type="region of interest" description="Disordered" evidence="5">
    <location>
        <begin position="80"/>
        <end position="105"/>
    </location>
</feature>
<dbReference type="InterPro" id="IPR036188">
    <property type="entry name" value="FAD/NAD-bd_sf"/>
</dbReference>
<keyword evidence="4" id="KW-0503">Monooxygenase</keyword>
<evidence type="ECO:0000256" key="3">
    <source>
        <dbReference type="ARBA" id="ARBA00023002"/>
    </source>
</evidence>
<name>A0A395RTQ0_FUSSP</name>
<protein>
    <submittedName>
        <fullName evidence="6">Uncharacterized protein</fullName>
    </submittedName>
</protein>
<sequence length="105" mass="11884">MHPTAGQEALWRAGLYDQFKYPARYNGTIMTMIDPRGELRSIFGHGVDVDGSDRPEIDRQQLRQILLDSIPVGRIRGGKIMDADEHKQNAGGKSTHDYTLRFRDG</sequence>
<keyword evidence="7" id="KW-1185">Reference proteome</keyword>
<dbReference type="PANTHER" id="PTHR46972">
    <property type="entry name" value="MONOOXYGENASE ASQM-RELATED"/>
    <property type="match status" value="1"/>
</dbReference>
<accession>A0A395RTQ0</accession>
<dbReference type="Gene3D" id="3.50.50.60">
    <property type="entry name" value="FAD/NAD(P)-binding domain"/>
    <property type="match status" value="1"/>
</dbReference>
<gene>
    <name evidence="6" type="ORF">FSPOR_8581</name>
</gene>
<proteinExistence type="predicted"/>
<keyword evidence="3" id="KW-0560">Oxidoreductase</keyword>
<evidence type="ECO:0000256" key="5">
    <source>
        <dbReference type="SAM" id="MobiDB-lite"/>
    </source>
</evidence>
<dbReference type="AlphaFoldDB" id="A0A395RTQ0"/>